<keyword evidence="4" id="KW-1185">Reference proteome</keyword>
<dbReference type="STRING" id="695850.A0A067C9L9"/>
<keyword evidence="2" id="KW-0472">Membrane</keyword>
<dbReference type="PANTHER" id="PTHR46014:SF1">
    <property type="entry name" value="TETRATRICOPEPTIDE REPEAT PROTEIN 1"/>
    <property type="match status" value="1"/>
</dbReference>
<proteinExistence type="predicted"/>
<evidence type="ECO:0000313" key="4">
    <source>
        <dbReference type="Proteomes" id="UP000030745"/>
    </source>
</evidence>
<gene>
    <name evidence="3" type="ORF">SPRG_07063</name>
</gene>
<protein>
    <submittedName>
        <fullName evidence="3">Uncharacterized protein</fullName>
    </submittedName>
</protein>
<dbReference type="EMBL" id="KK583217">
    <property type="protein sequence ID" value="KDO27474.1"/>
    <property type="molecule type" value="Genomic_DNA"/>
</dbReference>
<dbReference type="RefSeq" id="XP_012201911.1">
    <property type="nucleotide sequence ID" value="XM_012346521.1"/>
</dbReference>
<dbReference type="SMART" id="SM00028">
    <property type="entry name" value="TPR"/>
    <property type="match status" value="7"/>
</dbReference>
<feature type="transmembrane region" description="Helical" evidence="2">
    <location>
        <begin position="701"/>
        <end position="718"/>
    </location>
</feature>
<evidence type="ECO:0000256" key="1">
    <source>
        <dbReference type="SAM" id="MobiDB-lite"/>
    </source>
</evidence>
<evidence type="ECO:0000313" key="3">
    <source>
        <dbReference type="EMBL" id="KDO27474.1"/>
    </source>
</evidence>
<name>A0A067C9L9_SAPPC</name>
<dbReference type="InterPro" id="IPR011990">
    <property type="entry name" value="TPR-like_helical_dom_sf"/>
</dbReference>
<dbReference type="PANTHER" id="PTHR46014">
    <property type="entry name" value="TETRATRICOPEPTIDE REPEAT PROTEIN 1"/>
    <property type="match status" value="1"/>
</dbReference>
<keyword evidence="2" id="KW-0812">Transmembrane</keyword>
<dbReference type="OrthoDB" id="66418at2759"/>
<dbReference type="Gene3D" id="1.25.40.10">
    <property type="entry name" value="Tetratricopeptide repeat domain"/>
    <property type="match status" value="1"/>
</dbReference>
<dbReference type="SUPFAM" id="SSF48452">
    <property type="entry name" value="TPR-like"/>
    <property type="match status" value="2"/>
</dbReference>
<dbReference type="OMA" id="QSTHAFF"/>
<evidence type="ECO:0000256" key="2">
    <source>
        <dbReference type="SAM" id="Phobius"/>
    </source>
</evidence>
<dbReference type="VEuPathDB" id="FungiDB:SPRG_07063"/>
<reference evidence="3 4" key="1">
    <citation type="journal article" date="2013" name="PLoS Genet.">
        <title>Distinctive expansion of potential virulence genes in the genome of the oomycete fish pathogen Saprolegnia parasitica.</title>
        <authorList>
            <person name="Jiang R.H."/>
            <person name="de Bruijn I."/>
            <person name="Haas B.J."/>
            <person name="Belmonte R."/>
            <person name="Lobach L."/>
            <person name="Christie J."/>
            <person name="van den Ackerveken G."/>
            <person name="Bottin A."/>
            <person name="Bulone V."/>
            <person name="Diaz-Moreno S.M."/>
            <person name="Dumas B."/>
            <person name="Fan L."/>
            <person name="Gaulin E."/>
            <person name="Govers F."/>
            <person name="Grenville-Briggs L.J."/>
            <person name="Horner N.R."/>
            <person name="Levin J.Z."/>
            <person name="Mammella M."/>
            <person name="Meijer H.J."/>
            <person name="Morris P."/>
            <person name="Nusbaum C."/>
            <person name="Oome S."/>
            <person name="Phillips A.J."/>
            <person name="van Rooyen D."/>
            <person name="Rzeszutek E."/>
            <person name="Saraiva M."/>
            <person name="Secombes C.J."/>
            <person name="Seidl M.F."/>
            <person name="Snel B."/>
            <person name="Stassen J.H."/>
            <person name="Sykes S."/>
            <person name="Tripathy S."/>
            <person name="van den Berg H."/>
            <person name="Vega-Arreguin J.C."/>
            <person name="Wawra S."/>
            <person name="Young S.K."/>
            <person name="Zeng Q."/>
            <person name="Dieguez-Uribeondo J."/>
            <person name="Russ C."/>
            <person name="Tyler B.M."/>
            <person name="van West P."/>
        </authorList>
    </citation>
    <scope>NUCLEOTIDE SEQUENCE [LARGE SCALE GENOMIC DNA]</scope>
    <source>
        <strain evidence="3 4">CBS 223.65</strain>
    </source>
</reference>
<dbReference type="AlphaFoldDB" id="A0A067C9L9"/>
<dbReference type="InterPro" id="IPR019734">
    <property type="entry name" value="TPR_rpt"/>
</dbReference>
<feature type="compositionally biased region" description="Low complexity" evidence="1">
    <location>
        <begin position="649"/>
        <end position="668"/>
    </location>
</feature>
<dbReference type="Proteomes" id="UP000030745">
    <property type="component" value="Unassembled WGS sequence"/>
</dbReference>
<dbReference type="KEGG" id="spar:SPRG_07063"/>
<sequence>MTDYSKWDKLEDSDDESAATTVVAAPAAPAAPTGMQKAEAIRLQAHALMESGKFAEGATAYKDLIAHAPTDAPAIFVESCRMNLAIALIKQDLHHEVIPLCSEILKVNPTLHKAQHFRGHAFMQMGFIQDAENDLKAAQEGMPEDEGVAGDLAQLAIAQAAEGKMKELMGKANEAFQAENLDDTVTFFKQALEEAMKVRRRDACGAINGSIGMALFKQDKHREAIPHFVQALQDMPHPERRMEFLEALSACHTVLGEAEMCVKALEGAIMIGVQAGAPPQRMVKLLLHAARSCGMLKQTEEGLKYVKKAKEIATMAQQWDIVFQCNEWIARLHTENQQPDLALASITEAFQEACARVDLKSAIALMYIQMHVLKITDPMKHINLVQSTHAFFVSQKEFKGVLSCLEVLVVHGVNAFKSGGKDPKQAAALDELWDEVRALPYEPMENEEKFLVLKLLQLQADFYIEFDTKSNCKKVLNEMLQLAHAMKPIPPQHIIAEVFKKLTALSEEVTEQRANLLKVEASLRQFKADVETRIQNDQKDEILAKISGDIADTLCNKAYCEAELGEIDEAEKTLAECSALCAASGIQNGRIECLTEIATGILALKRGNKDAAEAHFANGLAAAEASKDDNVIAQVRELVDDARQKGGLSVTPSTATTHVPPTPTVESPKPAEVAKARALPAKKTYPGAKVKKTQSSSLVEYIPLIVFMLFLAIFFQLVSQ</sequence>
<accession>A0A067C9L9</accession>
<feature type="region of interest" description="Disordered" evidence="1">
    <location>
        <begin position="646"/>
        <end position="671"/>
    </location>
</feature>
<dbReference type="InterPro" id="IPR052769">
    <property type="entry name" value="TPR_domain_protein"/>
</dbReference>
<keyword evidence="2" id="KW-1133">Transmembrane helix</keyword>
<dbReference type="GeneID" id="24129370"/>
<organism evidence="3 4">
    <name type="scientific">Saprolegnia parasitica (strain CBS 223.65)</name>
    <dbReference type="NCBI Taxonomy" id="695850"/>
    <lineage>
        <taxon>Eukaryota</taxon>
        <taxon>Sar</taxon>
        <taxon>Stramenopiles</taxon>
        <taxon>Oomycota</taxon>
        <taxon>Saprolegniomycetes</taxon>
        <taxon>Saprolegniales</taxon>
        <taxon>Saprolegniaceae</taxon>
        <taxon>Saprolegnia</taxon>
    </lineage>
</organism>